<dbReference type="InterPro" id="IPR012334">
    <property type="entry name" value="Pectin_lyas_fold"/>
</dbReference>
<feature type="chain" id="PRO_5020269039" evidence="3">
    <location>
        <begin position="33"/>
        <end position="704"/>
    </location>
</feature>
<evidence type="ECO:0000256" key="3">
    <source>
        <dbReference type="SAM" id="SignalP"/>
    </source>
</evidence>
<protein>
    <submittedName>
        <fullName evidence="5">Parallel beta helix pectate lyase-like protein</fullName>
    </submittedName>
</protein>
<gene>
    <name evidence="5" type="ORF">EV189_2500</name>
</gene>
<feature type="signal peptide" evidence="3">
    <location>
        <begin position="1"/>
        <end position="32"/>
    </location>
</feature>
<keyword evidence="2" id="KW-0812">Transmembrane</keyword>
<dbReference type="SUPFAM" id="SSF51126">
    <property type="entry name" value="Pectin lyase-like"/>
    <property type="match status" value="1"/>
</dbReference>
<feature type="domain" description="Right handed beta helix" evidence="4">
    <location>
        <begin position="452"/>
        <end position="574"/>
    </location>
</feature>
<feature type="transmembrane region" description="Helical" evidence="2">
    <location>
        <begin position="616"/>
        <end position="636"/>
    </location>
</feature>
<dbReference type="OrthoDB" id="3799348at2"/>
<keyword evidence="5" id="KW-0456">Lyase</keyword>
<evidence type="ECO:0000313" key="5">
    <source>
        <dbReference type="EMBL" id="RZS87078.1"/>
    </source>
</evidence>
<accession>A0A4Q7NPU3</accession>
<proteinExistence type="predicted"/>
<dbReference type="Proteomes" id="UP000293638">
    <property type="component" value="Unassembled WGS sequence"/>
</dbReference>
<keyword evidence="2" id="KW-1133">Transmembrane helix</keyword>
<feature type="compositionally biased region" description="Low complexity" evidence="1">
    <location>
        <begin position="39"/>
        <end position="61"/>
    </location>
</feature>
<keyword evidence="2" id="KW-0472">Membrane</keyword>
<feature type="region of interest" description="Disordered" evidence="1">
    <location>
        <begin position="297"/>
        <end position="334"/>
    </location>
</feature>
<evidence type="ECO:0000313" key="6">
    <source>
        <dbReference type="Proteomes" id="UP000293638"/>
    </source>
</evidence>
<dbReference type="InterPro" id="IPR011050">
    <property type="entry name" value="Pectin_lyase_fold/virulence"/>
</dbReference>
<feature type="region of interest" description="Disordered" evidence="1">
    <location>
        <begin position="35"/>
        <end position="61"/>
    </location>
</feature>
<keyword evidence="3" id="KW-0732">Signal</keyword>
<sequence length="704" mass="72856">MTTLGHSRWGRRAALGLLTVLATAPVALPAHAVGAPVPTSSSTTASDQAAAGADAGSADAVNAGADSIQHPEQDRILKGYGGNPAQEGPIVSDEDQRLLTVKTLSSLARWDSSTLTTPYRVSTGSGYTLVLTPRSEPYTVRDLLTLAPQTFVRQADGSYLLLENLVVQSGASLFLNQPGGLVLRLESSTRGFVSIVSIGGRLELTGSQQRPVTITSWDERTGQPDLTTSDGRAYIRALGGQFVLSQARVSDLGFWSGRTGGIALTGTDRPDTGQLDKMGQAIRGNPAKDRAAARDVAKANGTTVPKASPTGVPKTPGRDTAAVSPAGTLPTPTLDVDAPGSSYVSASITGTTITDDAYGLFVASARGVQISDTTIQKSRVDGLVLHRFVTSSTVDRVTSRDNNGSGVVVNRAATGLVINESTSQHNGGNGFSLAGSSLADGPSAMGSPLGSYGNNSVTNSIAKGNAHDGIEVVGGINIGVQGNAVSGNDMGIVVRDGAQKVRIVGNEVSGQARQGLSLRDGVSVEAVGNVVSGGRVGIYARASTVSLTRNTITEVRDHALTLVGHFGKSQVSGNMLAGRGLSALDHRRATGAVSIGTNDTAQWHDTSPVLVKLKRFARPMTVIWLFVLLLIGATAVRGRKAHPELGRHPYSAQMSLQAESIVLPEQHTRASVGAGSHGQDTFLHSGRSLTANGVHYRDPEGADA</sequence>
<dbReference type="RefSeq" id="WP_130493260.1">
    <property type="nucleotide sequence ID" value="NZ_SGXD01000003.1"/>
</dbReference>
<feature type="domain" description="Right handed beta helix" evidence="4">
    <location>
        <begin position="344"/>
        <end position="437"/>
    </location>
</feature>
<evidence type="ECO:0000259" key="4">
    <source>
        <dbReference type="Pfam" id="PF13229"/>
    </source>
</evidence>
<dbReference type="Gene3D" id="2.160.20.10">
    <property type="entry name" value="Single-stranded right-handed beta-helix, Pectin lyase-like"/>
    <property type="match status" value="1"/>
</dbReference>
<keyword evidence="6" id="KW-1185">Reference proteome</keyword>
<dbReference type="GO" id="GO:0016829">
    <property type="term" value="F:lyase activity"/>
    <property type="evidence" value="ECO:0007669"/>
    <property type="project" value="UniProtKB-KW"/>
</dbReference>
<dbReference type="EMBL" id="SGXD01000003">
    <property type="protein sequence ID" value="RZS87078.1"/>
    <property type="molecule type" value="Genomic_DNA"/>
</dbReference>
<dbReference type="InterPro" id="IPR039448">
    <property type="entry name" value="Beta_helix"/>
</dbReference>
<evidence type="ECO:0000256" key="1">
    <source>
        <dbReference type="SAM" id="MobiDB-lite"/>
    </source>
</evidence>
<dbReference type="InterPro" id="IPR006626">
    <property type="entry name" value="PbH1"/>
</dbReference>
<evidence type="ECO:0000256" key="2">
    <source>
        <dbReference type="SAM" id="Phobius"/>
    </source>
</evidence>
<organism evidence="5 6">
    <name type="scientific">Motilibacter rhizosphaerae</name>
    <dbReference type="NCBI Taxonomy" id="598652"/>
    <lineage>
        <taxon>Bacteria</taxon>
        <taxon>Bacillati</taxon>
        <taxon>Actinomycetota</taxon>
        <taxon>Actinomycetes</taxon>
        <taxon>Motilibacterales</taxon>
        <taxon>Motilibacteraceae</taxon>
        <taxon>Motilibacter</taxon>
    </lineage>
</organism>
<name>A0A4Q7NPU3_9ACTN</name>
<dbReference type="AlphaFoldDB" id="A0A4Q7NPU3"/>
<comment type="caution">
    <text evidence="5">The sequence shown here is derived from an EMBL/GenBank/DDBJ whole genome shotgun (WGS) entry which is preliminary data.</text>
</comment>
<reference evidence="5 6" key="1">
    <citation type="submission" date="2019-02" db="EMBL/GenBank/DDBJ databases">
        <title>Genomic Encyclopedia of Type Strains, Phase IV (KMG-IV): sequencing the most valuable type-strain genomes for metagenomic binning, comparative biology and taxonomic classification.</title>
        <authorList>
            <person name="Goeker M."/>
        </authorList>
    </citation>
    <scope>NUCLEOTIDE SEQUENCE [LARGE SCALE GENOMIC DNA]</scope>
    <source>
        <strain evidence="5 6">DSM 45622</strain>
    </source>
</reference>
<dbReference type="Pfam" id="PF13229">
    <property type="entry name" value="Beta_helix"/>
    <property type="match status" value="2"/>
</dbReference>
<dbReference type="SMART" id="SM00710">
    <property type="entry name" value="PbH1"/>
    <property type="match status" value="9"/>
</dbReference>